<evidence type="ECO:0000313" key="2">
    <source>
        <dbReference type="EMBL" id="RBQ21576.1"/>
    </source>
</evidence>
<organism evidence="2 3">
    <name type="scientific">Spongiactinospora rosea</name>
    <dbReference type="NCBI Taxonomy" id="2248750"/>
    <lineage>
        <taxon>Bacteria</taxon>
        <taxon>Bacillati</taxon>
        <taxon>Actinomycetota</taxon>
        <taxon>Actinomycetes</taxon>
        <taxon>Streptosporangiales</taxon>
        <taxon>Streptosporangiaceae</taxon>
        <taxon>Spongiactinospora</taxon>
    </lineage>
</organism>
<name>A0A366M5U8_9ACTN</name>
<comment type="caution">
    <text evidence="2">The sequence shown here is derived from an EMBL/GenBank/DDBJ whole genome shotgun (WGS) entry which is preliminary data.</text>
</comment>
<reference evidence="2 3" key="1">
    <citation type="submission" date="2018-06" db="EMBL/GenBank/DDBJ databases">
        <title>Sphaerisporangium craniellae sp. nov., isolated from a marine sponge in the South China Sea.</title>
        <authorList>
            <person name="Li L."/>
        </authorList>
    </citation>
    <scope>NUCLEOTIDE SEQUENCE [LARGE SCALE GENOMIC DNA]</scope>
    <source>
        <strain evidence="2 3">LHW63015</strain>
    </source>
</reference>
<gene>
    <name evidence="2" type="ORF">DP939_02370</name>
</gene>
<feature type="coiled-coil region" evidence="1">
    <location>
        <begin position="134"/>
        <end position="161"/>
    </location>
</feature>
<evidence type="ECO:0000313" key="3">
    <source>
        <dbReference type="Proteomes" id="UP000253303"/>
    </source>
</evidence>
<proteinExistence type="predicted"/>
<dbReference type="Proteomes" id="UP000253303">
    <property type="component" value="Unassembled WGS sequence"/>
</dbReference>
<accession>A0A366M5U8</accession>
<sequence>MSHDDIRARLAAVQGIEWRIERERGEEYYGDWLNVGPVKLMTTFSPGPRDAATTSQAEAVAEFIRPAAADIRRLLDAEEGLVENEIYGPPPAPDRGEPARLLADAIEVLRPDGSAVRIDLVAFANIALAAQRENVGLHAEIDTLKRRLDNQKDRQQRAGELLAWRGDAW</sequence>
<evidence type="ECO:0000256" key="1">
    <source>
        <dbReference type="SAM" id="Coils"/>
    </source>
</evidence>
<keyword evidence="1" id="KW-0175">Coiled coil</keyword>
<dbReference type="RefSeq" id="WP_113978330.1">
    <property type="nucleotide sequence ID" value="NZ_QMEY01000001.1"/>
</dbReference>
<dbReference type="EMBL" id="QMEY01000001">
    <property type="protein sequence ID" value="RBQ21576.1"/>
    <property type="molecule type" value="Genomic_DNA"/>
</dbReference>
<protein>
    <submittedName>
        <fullName evidence="2">Uncharacterized protein</fullName>
    </submittedName>
</protein>
<keyword evidence="3" id="KW-1185">Reference proteome</keyword>
<dbReference type="AlphaFoldDB" id="A0A366M5U8"/>